<dbReference type="CDD" id="cd06717">
    <property type="entry name" value="PDZ_Dishevelled-like"/>
    <property type="match status" value="1"/>
</dbReference>
<dbReference type="FunFam" id="2.40.240.130:FF:000001">
    <property type="entry name" value="Segment polarity protein dishevelled homolog DVL-1"/>
    <property type="match status" value="1"/>
</dbReference>
<dbReference type="PRINTS" id="PR01760">
    <property type="entry name" value="DISHEVELLED"/>
</dbReference>
<dbReference type="SUPFAM" id="SSF50156">
    <property type="entry name" value="PDZ domain-like"/>
    <property type="match status" value="1"/>
</dbReference>
<feature type="region of interest" description="Disordered" evidence="7">
    <location>
        <begin position="501"/>
        <end position="523"/>
    </location>
</feature>
<dbReference type="GO" id="GO:0035556">
    <property type="term" value="P:intracellular signal transduction"/>
    <property type="evidence" value="ECO:0007669"/>
    <property type="project" value="InterPro"/>
</dbReference>
<protein>
    <submittedName>
        <fullName evidence="11">Dishevelled segment polarity protein 3a</fullName>
    </submittedName>
</protein>
<name>A0A674DXV9_SALTR</name>
<dbReference type="AlphaFoldDB" id="A0A674DXV9"/>
<gene>
    <name evidence="11" type="primary">DVL3</name>
    <name evidence="11" type="synonym">LOC115169930</name>
</gene>
<dbReference type="InterPro" id="IPR036034">
    <property type="entry name" value="PDZ_sf"/>
</dbReference>
<dbReference type="SMART" id="SM00021">
    <property type="entry name" value="DAX"/>
    <property type="match status" value="1"/>
</dbReference>
<dbReference type="FunFam" id="2.30.42.10:FF:000014">
    <property type="entry name" value="Segment polarity protein dishevelled homolog DVL-3"/>
    <property type="match status" value="1"/>
</dbReference>
<dbReference type="Pfam" id="PF00595">
    <property type="entry name" value="PDZ"/>
    <property type="match status" value="1"/>
</dbReference>
<dbReference type="Pfam" id="PF00778">
    <property type="entry name" value="DIX"/>
    <property type="match status" value="1"/>
</dbReference>
<keyword evidence="5 6" id="KW-0879">Wnt signaling pathway</keyword>
<dbReference type="GeneTree" id="ENSGT00950000182903"/>
<feature type="compositionally biased region" description="Polar residues" evidence="7">
    <location>
        <begin position="559"/>
        <end position="574"/>
    </location>
</feature>
<feature type="domain" description="PDZ" evidence="8">
    <location>
        <begin position="240"/>
        <end position="313"/>
    </location>
</feature>
<keyword evidence="12" id="KW-1185">Reference proteome</keyword>
<dbReference type="InterPro" id="IPR001478">
    <property type="entry name" value="PDZ"/>
</dbReference>
<accession>A0A674DXV9</accession>
<feature type="compositionally biased region" description="Basic and acidic residues" evidence="7">
    <location>
        <begin position="594"/>
        <end position="603"/>
    </location>
</feature>
<comment type="similarity">
    <text evidence="2">Belongs to the DSH family.</text>
</comment>
<dbReference type="InterPro" id="IPR036390">
    <property type="entry name" value="WH_DNA-bd_sf"/>
</dbReference>
<dbReference type="PANTHER" id="PTHR10878">
    <property type="entry name" value="SEGMENT POLARITY PROTEIN DISHEVELLED"/>
    <property type="match status" value="1"/>
</dbReference>
<sequence>MGETKVIYHLDDQETPYLVKLAVPADRVTLADFKNVLKKPNYKFFFKSMDDDFGVVKEEISDDNAKLPCFNGRVVSWLVSGDGAHSDGGSVVESLLELPPPPLERTGGIGGSRPPSYHYPNYMTFLGPGPIAWGLSLSAVSPPAGGRNGYSRVGRGAELSQYDSCSSFMSSELESTSCFDSEDDDATSRFSSSTEQSSSRLMRRHRRRRRKPKTSNMERVRWADTHTKSYTVSMCLLSLSVSFYLVEKYNFLGISIVGQSNERGDGGIYIGSIMKGGAVAADGRIEPGDMLLQVNDINFENMNNDDAVRVLRDIVHKPGPITLTVAKCWDPNPRSCFALPRSEPIRPIDPAAWVSHTAAMTGVYPAYGMSPSMTTVTSTSSSISSSIPETERFDDFHLSIHSDMATVAKAMASPESGLEVRDRMWLKITIANAFIGSDVVDWLFHHVEGFSDRREARKYASNLLKAGYIRHTVNKITFSEQCYYIFGDLCGNMTHLSLQDHDGSSGGASDQDTLPPLPHPGAAPWPMALPYQFPIAHPYNPQPQHDLPQGFPGVGAGSAGSQHSDGSSGSNCSKTEGRGGAGGSNKSGGSGSESEIRSHRAPSERSVAPSERSTRSSYSHRSVHSLSYGPGLVYAPPGLPPQPLHLATAAPGAPPGRELANAPPELTGSRQSLRIAVGNPGEFFVDVM</sequence>
<dbReference type="InterPro" id="IPR036388">
    <property type="entry name" value="WH-like_DNA-bd_sf"/>
</dbReference>
<evidence type="ECO:0000256" key="5">
    <source>
        <dbReference type="ARBA" id="ARBA00022687"/>
    </source>
</evidence>
<feature type="domain" description="DEP" evidence="9">
    <location>
        <begin position="414"/>
        <end position="488"/>
    </location>
</feature>
<evidence type="ECO:0000259" key="10">
    <source>
        <dbReference type="PROSITE" id="PS50841"/>
    </source>
</evidence>
<dbReference type="PROSITE" id="PS50186">
    <property type="entry name" value="DEP"/>
    <property type="match status" value="1"/>
</dbReference>
<evidence type="ECO:0000313" key="11">
    <source>
        <dbReference type="Ensembl" id="ENSSTUP00000100349.1"/>
    </source>
</evidence>
<dbReference type="Gene3D" id="1.10.10.10">
    <property type="entry name" value="Winged helix-like DNA-binding domain superfamily/Winged helix DNA-binding domain"/>
    <property type="match status" value="1"/>
</dbReference>
<feature type="domain" description="DIX" evidence="10">
    <location>
        <begin position="1"/>
        <end position="82"/>
    </location>
</feature>
<dbReference type="InterPro" id="IPR024580">
    <property type="entry name" value="Dishevelled_C-dom"/>
</dbReference>
<evidence type="ECO:0000256" key="4">
    <source>
        <dbReference type="ARBA" id="ARBA00022490"/>
    </source>
</evidence>
<evidence type="ECO:0000259" key="8">
    <source>
        <dbReference type="PROSITE" id="PS50106"/>
    </source>
</evidence>
<comment type="subcellular location">
    <subcellularLocation>
        <location evidence="1">Cytoplasm</location>
    </subcellularLocation>
</comment>
<evidence type="ECO:0000256" key="1">
    <source>
        <dbReference type="ARBA" id="ARBA00004496"/>
    </source>
</evidence>
<evidence type="ECO:0000256" key="7">
    <source>
        <dbReference type="SAM" id="MobiDB-lite"/>
    </source>
</evidence>
<dbReference type="Ensembl" id="ENSSTUT00000107646.1">
    <property type="protein sequence ID" value="ENSSTUP00000100349.1"/>
    <property type="gene ID" value="ENSSTUG00000044755.1"/>
</dbReference>
<feature type="compositionally biased region" description="Low complexity" evidence="7">
    <location>
        <begin position="188"/>
        <end position="200"/>
    </location>
</feature>
<dbReference type="Pfam" id="PF12316">
    <property type="entry name" value="Dsh_C"/>
    <property type="match status" value="1"/>
</dbReference>
<dbReference type="Pfam" id="PF00610">
    <property type="entry name" value="DEP"/>
    <property type="match status" value="1"/>
</dbReference>
<dbReference type="SMART" id="SM00228">
    <property type="entry name" value="PDZ"/>
    <property type="match status" value="1"/>
</dbReference>
<reference evidence="11" key="2">
    <citation type="submission" date="2025-09" db="UniProtKB">
        <authorList>
            <consortium name="Ensembl"/>
        </authorList>
    </citation>
    <scope>IDENTIFICATION</scope>
</reference>
<dbReference type="SMART" id="SM00049">
    <property type="entry name" value="DEP"/>
    <property type="match status" value="1"/>
</dbReference>
<evidence type="ECO:0000256" key="3">
    <source>
        <dbReference type="ARBA" id="ARBA00022473"/>
    </source>
</evidence>
<dbReference type="InterPro" id="IPR008339">
    <property type="entry name" value="Dishevelled_fam"/>
</dbReference>
<evidence type="ECO:0000259" key="9">
    <source>
        <dbReference type="PROSITE" id="PS50186"/>
    </source>
</evidence>
<organism evidence="11 12">
    <name type="scientific">Salmo trutta</name>
    <name type="common">Brown trout</name>
    <dbReference type="NCBI Taxonomy" id="8032"/>
    <lineage>
        <taxon>Eukaryota</taxon>
        <taxon>Metazoa</taxon>
        <taxon>Chordata</taxon>
        <taxon>Craniata</taxon>
        <taxon>Vertebrata</taxon>
        <taxon>Euteleostomi</taxon>
        <taxon>Actinopterygii</taxon>
        <taxon>Neopterygii</taxon>
        <taxon>Teleostei</taxon>
        <taxon>Protacanthopterygii</taxon>
        <taxon>Salmoniformes</taxon>
        <taxon>Salmonidae</taxon>
        <taxon>Salmoninae</taxon>
        <taxon>Salmo</taxon>
    </lineage>
</organism>
<evidence type="ECO:0000256" key="2">
    <source>
        <dbReference type="ARBA" id="ARBA00008735"/>
    </source>
</evidence>
<reference evidence="11" key="1">
    <citation type="submission" date="2025-08" db="UniProtKB">
        <authorList>
            <consortium name="Ensembl"/>
        </authorList>
    </citation>
    <scope>IDENTIFICATION</scope>
</reference>
<dbReference type="InterPro" id="IPR001158">
    <property type="entry name" value="DIX"/>
</dbReference>
<dbReference type="InterPro" id="IPR029071">
    <property type="entry name" value="Ubiquitin-like_domsf"/>
</dbReference>
<dbReference type="SUPFAM" id="SSF46785">
    <property type="entry name" value="Winged helix' DNA-binding domain"/>
    <property type="match status" value="1"/>
</dbReference>
<dbReference type="Gene3D" id="2.30.42.10">
    <property type="match status" value="1"/>
</dbReference>
<evidence type="ECO:0000256" key="6">
    <source>
        <dbReference type="PROSITE-ProRule" id="PRU00069"/>
    </source>
</evidence>
<feature type="compositionally biased region" description="Gly residues" evidence="7">
    <location>
        <begin position="578"/>
        <end position="591"/>
    </location>
</feature>
<feature type="region of interest" description="Disordered" evidence="7">
    <location>
        <begin position="536"/>
        <end position="623"/>
    </location>
</feature>
<evidence type="ECO:0000313" key="12">
    <source>
        <dbReference type="Proteomes" id="UP000472277"/>
    </source>
</evidence>
<dbReference type="SUPFAM" id="SSF54236">
    <property type="entry name" value="Ubiquitin-like"/>
    <property type="match status" value="1"/>
</dbReference>
<dbReference type="Proteomes" id="UP000472277">
    <property type="component" value="Chromosome 31"/>
</dbReference>
<dbReference type="CDD" id="cd04438">
    <property type="entry name" value="DEP_dishevelled"/>
    <property type="match status" value="1"/>
</dbReference>
<keyword evidence="4" id="KW-0963">Cytoplasm</keyword>
<dbReference type="PANTHER" id="PTHR10878:SF6">
    <property type="entry name" value="SEGMENT POLARITY PROTEIN DISHEVELLED HOMOLOG DVL-3"/>
    <property type="match status" value="1"/>
</dbReference>
<keyword evidence="3" id="KW-0217">Developmental protein</keyword>
<dbReference type="GO" id="GO:0005109">
    <property type="term" value="F:frizzled binding"/>
    <property type="evidence" value="ECO:0007669"/>
    <property type="project" value="TreeGrafter"/>
</dbReference>
<dbReference type="InterPro" id="IPR038207">
    <property type="entry name" value="DIX_dom_sf"/>
</dbReference>
<feature type="region of interest" description="Disordered" evidence="7">
    <location>
        <begin position="178"/>
        <end position="220"/>
    </location>
</feature>
<dbReference type="GO" id="GO:0060070">
    <property type="term" value="P:canonical Wnt signaling pathway"/>
    <property type="evidence" value="ECO:0007669"/>
    <property type="project" value="TreeGrafter"/>
</dbReference>
<dbReference type="PROSITE" id="PS50841">
    <property type="entry name" value="DIX"/>
    <property type="match status" value="1"/>
</dbReference>
<dbReference type="InterPro" id="IPR000591">
    <property type="entry name" value="DEP_dom"/>
</dbReference>
<dbReference type="PROSITE" id="PS50106">
    <property type="entry name" value="PDZ"/>
    <property type="match status" value="1"/>
</dbReference>
<dbReference type="FunFam" id="1.10.10.10:FF:000040">
    <property type="entry name" value="segment polarity protein dishevelled homolog DVL-3"/>
    <property type="match status" value="1"/>
</dbReference>
<dbReference type="InterPro" id="IPR003351">
    <property type="entry name" value="Dishevelled_protein_dom"/>
</dbReference>
<dbReference type="Pfam" id="PF02377">
    <property type="entry name" value="Dishevelled"/>
    <property type="match status" value="2"/>
</dbReference>
<feature type="compositionally biased region" description="Basic residues" evidence="7">
    <location>
        <begin position="201"/>
        <end position="213"/>
    </location>
</feature>
<proteinExistence type="inferred from homology"/>
<dbReference type="Gene3D" id="2.40.240.130">
    <property type="match status" value="1"/>
</dbReference>
<dbReference type="InterPro" id="IPR015506">
    <property type="entry name" value="Dsh/Dvl-rel"/>
</dbReference>
<dbReference type="GO" id="GO:0005829">
    <property type="term" value="C:cytosol"/>
    <property type="evidence" value="ECO:0007669"/>
    <property type="project" value="TreeGrafter"/>
</dbReference>